<evidence type="ECO:0000313" key="2">
    <source>
        <dbReference type="EMBL" id="CAG6737793.1"/>
    </source>
</evidence>
<keyword evidence="1" id="KW-0472">Membrane</keyword>
<keyword evidence="1" id="KW-1133">Transmembrane helix</keyword>
<feature type="transmembrane region" description="Helical" evidence="1">
    <location>
        <begin position="12"/>
        <end position="31"/>
    </location>
</feature>
<reference evidence="2" key="1">
    <citation type="submission" date="2021-05" db="EMBL/GenBank/DDBJ databases">
        <authorList>
            <person name="Alioto T."/>
            <person name="Alioto T."/>
            <person name="Gomez Garrido J."/>
        </authorList>
    </citation>
    <scope>NUCLEOTIDE SEQUENCE</scope>
</reference>
<dbReference type="EMBL" id="HBUF01230209">
    <property type="protein sequence ID" value="CAG6673065.1"/>
    <property type="molecule type" value="Transcribed_RNA"/>
</dbReference>
<dbReference type="EMBL" id="HBUF01404724">
    <property type="protein sequence ID" value="CAG6737793.1"/>
    <property type="molecule type" value="Transcribed_RNA"/>
</dbReference>
<sequence>MTILRISIHGKAITLLFLLSPSSITPLAILFKTLRPNIHIVLLSCYSLLSDVAHCIVFYFYGTAFLFLPSLSFCFFLSLSRSPSLRLHVYHVPLLSPVNRRGIDFTKVPVIVHFGYDV</sequence>
<dbReference type="EMBL" id="HBUF01586350">
    <property type="protein sequence ID" value="CAG6771920.1"/>
    <property type="molecule type" value="Transcribed_RNA"/>
</dbReference>
<dbReference type="EMBL" id="HBUF01230210">
    <property type="protein sequence ID" value="CAG6673066.1"/>
    <property type="molecule type" value="Transcribed_RNA"/>
</dbReference>
<dbReference type="EMBL" id="HBUF01070453">
    <property type="protein sequence ID" value="CAG6629344.1"/>
    <property type="molecule type" value="Transcribed_RNA"/>
</dbReference>
<proteinExistence type="predicted"/>
<dbReference type="EMBL" id="HBUF01586351">
    <property type="protein sequence ID" value="CAG6771921.1"/>
    <property type="molecule type" value="Transcribed_RNA"/>
</dbReference>
<accession>A0A8D8YZ79</accession>
<feature type="transmembrane region" description="Helical" evidence="1">
    <location>
        <begin position="56"/>
        <end position="79"/>
    </location>
</feature>
<organism evidence="2">
    <name type="scientific">Cacopsylla melanoneura</name>
    <dbReference type="NCBI Taxonomy" id="428564"/>
    <lineage>
        <taxon>Eukaryota</taxon>
        <taxon>Metazoa</taxon>
        <taxon>Ecdysozoa</taxon>
        <taxon>Arthropoda</taxon>
        <taxon>Hexapoda</taxon>
        <taxon>Insecta</taxon>
        <taxon>Pterygota</taxon>
        <taxon>Neoptera</taxon>
        <taxon>Paraneoptera</taxon>
        <taxon>Hemiptera</taxon>
        <taxon>Sternorrhyncha</taxon>
        <taxon>Psylloidea</taxon>
        <taxon>Psyllidae</taxon>
        <taxon>Psyllinae</taxon>
        <taxon>Cacopsylla</taxon>
    </lineage>
</organism>
<keyword evidence="1" id="KW-0812">Transmembrane</keyword>
<name>A0A8D8YZ79_9HEMI</name>
<protein>
    <submittedName>
        <fullName evidence="2">Uncharacterized protein</fullName>
    </submittedName>
</protein>
<dbReference type="EMBL" id="HBUF01070451">
    <property type="protein sequence ID" value="CAG6629342.1"/>
    <property type="molecule type" value="Transcribed_RNA"/>
</dbReference>
<dbReference type="AlphaFoldDB" id="A0A8D8YZ79"/>
<dbReference type="EMBL" id="HBUF01404725">
    <property type="protein sequence ID" value="CAG6737794.1"/>
    <property type="molecule type" value="Transcribed_RNA"/>
</dbReference>
<evidence type="ECO:0000256" key="1">
    <source>
        <dbReference type="SAM" id="Phobius"/>
    </source>
</evidence>
<dbReference type="EMBL" id="HBUF01070452">
    <property type="protein sequence ID" value="CAG6629343.1"/>
    <property type="molecule type" value="Transcribed_RNA"/>
</dbReference>